<evidence type="ECO:0000256" key="5">
    <source>
        <dbReference type="ARBA" id="ARBA00022729"/>
    </source>
</evidence>
<dbReference type="InterPro" id="IPR049509">
    <property type="entry name" value="DyP_N"/>
</dbReference>
<dbReference type="InterPro" id="IPR048328">
    <property type="entry name" value="Dyp_perox_C"/>
</dbReference>
<dbReference type="GO" id="GO:0005829">
    <property type="term" value="C:cytosol"/>
    <property type="evidence" value="ECO:0007669"/>
    <property type="project" value="TreeGrafter"/>
</dbReference>
<gene>
    <name evidence="12" type="ORF">D9757_004067</name>
</gene>
<dbReference type="SUPFAM" id="SSF54909">
    <property type="entry name" value="Dimeric alpha+beta barrel"/>
    <property type="match status" value="1"/>
</dbReference>
<evidence type="ECO:0000259" key="10">
    <source>
        <dbReference type="Pfam" id="PF20628"/>
    </source>
</evidence>
<evidence type="ECO:0000256" key="4">
    <source>
        <dbReference type="ARBA" id="ARBA00022723"/>
    </source>
</evidence>
<evidence type="ECO:0000256" key="1">
    <source>
        <dbReference type="ARBA" id="ARBA00001970"/>
    </source>
</evidence>
<feature type="signal peptide" evidence="9">
    <location>
        <begin position="1"/>
        <end position="22"/>
    </location>
</feature>
<keyword evidence="7" id="KW-0408">Iron</keyword>
<evidence type="ECO:0000256" key="7">
    <source>
        <dbReference type="ARBA" id="ARBA00023004"/>
    </source>
</evidence>
<accession>A0A8H5MER6</accession>
<organism evidence="12 13">
    <name type="scientific">Collybiopsis confluens</name>
    <dbReference type="NCBI Taxonomy" id="2823264"/>
    <lineage>
        <taxon>Eukaryota</taxon>
        <taxon>Fungi</taxon>
        <taxon>Dikarya</taxon>
        <taxon>Basidiomycota</taxon>
        <taxon>Agaricomycotina</taxon>
        <taxon>Agaricomycetes</taxon>
        <taxon>Agaricomycetidae</taxon>
        <taxon>Agaricales</taxon>
        <taxon>Marasmiineae</taxon>
        <taxon>Omphalotaceae</taxon>
        <taxon>Collybiopsis</taxon>
    </lineage>
</organism>
<evidence type="ECO:0000259" key="11">
    <source>
        <dbReference type="Pfam" id="PF21105"/>
    </source>
</evidence>
<keyword evidence="2" id="KW-0575">Peroxidase</keyword>
<dbReference type="GO" id="GO:0004601">
    <property type="term" value="F:peroxidase activity"/>
    <property type="evidence" value="ECO:0007669"/>
    <property type="project" value="UniProtKB-KW"/>
</dbReference>
<evidence type="ECO:0000313" key="12">
    <source>
        <dbReference type="EMBL" id="KAF5391011.1"/>
    </source>
</evidence>
<comment type="caution">
    <text evidence="12">The sequence shown here is derived from an EMBL/GenBank/DDBJ whole genome shotgun (WGS) entry which is preliminary data.</text>
</comment>
<evidence type="ECO:0000256" key="2">
    <source>
        <dbReference type="ARBA" id="ARBA00022559"/>
    </source>
</evidence>
<keyword evidence="13" id="KW-1185">Reference proteome</keyword>
<reference evidence="12 13" key="1">
    <citation type="journal article" date="2020" name="ISME J.">
        <title>Uncovering the hidden diversity of litter-decomposition mechanisms in mushroom-forming fungi.</title>
        <authorList>
            <person name="Floudas D."/>
            <person name="Bentzer J."/>
            <person name="Ahren D."/>
            <person name="Johansson T."/>
            <person name="Persson P."/>
            <person name="Tunlid A."/>
        </authorList>
    </citation>
    <scope>NUCLEOTIDE SEQUENCE [LARGE SCALE GENOMIC DNA]</scope>
    <source>
        <strain evidence="12 13">CBS 406.79</strain>
    </source>
</reference>
<dbReference type="PANTHER" id="PTHR30521:SF4">
    <property type="entry name" value="DEFERROCHELATASE"/>
    <property type="match status" value="1"/>
</dbReference>
<keyword evidence="3" id="KW-0349">Heme</keyword>
<evidence type="ECO:0000256" key="8">
    <source>
        <dbReference type="ARBA" id="ARBA00025737"/>
    </source>
</evidence>
<dbReference type="PROSITE" id="PS51404">
    <property type="entry name" value="DYP_PEROXIDASE"/>
    <property type="match status" value="1"/>
</dbReference>
<comment type="cofactor">
    <cofactor evidence="1">
        <name>heme b</name>
        <dbReference type="ChEBI" id="CHEBI:60344"/>
    </cofactor>
</comment>
<dbReference type="NCBIfam" id="TIGR01413">
    <property type="entry name" value="Dyp_perox_fam"/>
    <property type="match status" value="1"/>
</dbReference>
<dbReference type="Pfam" id="PF21105">
    <property type="entry name" value="DyP_N"/>
    <property type="match status" value="1"/>
</dbReference>
<evidence type="ECO:0000256" key="6">
    <source>
        <dbReference type="ARBA" id="ARBA00023002"/>
    </source>
</evidence>
<evidence type="ECO:0000313" key="13">
    <source>
        <dbReference type="Proteomes" id="UP000518752"/>
    </source>
</evidence>
<keyword evidence="5 9" id="KW-0732">Signal</keyword>
<dbReference type="Proteomes" id="UP000518752">
    <property type="component" value="Unassembled WGS sequence"/>
</dbReference>
<dbReference type="OrthoDB" id="3207336at2759"/>
<dbReference type="InterPro" id="IPR006314">
    <property type="entry name" value="Dyp_peroxidase"/>
</dbReference>
<dbReference type="EMBL" id="JAACJN010000012">
    <property type="protein sequence ID" value="KAF5391011.1"/>
    <property type="molecule type" value="Genomic_DNA"/>
</dbReference>
<feature type="domain" description="DyP dimeric alpha+beta barrel" evidence="11">
    <location>
        <begin position="61"/>
        <end position="190"/>
    </location>
</feature>
<name>A0A8H5MER6_9AGAR</name>
<keyword evidence="6" id="KW-0560">Oxidoreductase</keyword>
<dbReference type="AlphaFoldDB" id="A0A8H5MER6"/>
<proteinExistence type="inferred from homology"/>
<sequence length="483" mass="51044">MQLKLTLLLTAACSLQALCANAKELLISPPGQPPLPTAQEASTSAAASGLNLTNIQGDILIVDVPSFKAQLKSGIAPLITSTFQLLPNTTDPADLFVNIAFSSSGLSKLGIANPDLGDNNLFQKGQFNGATNLGDLTSNWLPQFAGTSIHGVFLIASDTLDGVSATLSQVQSILGSSISESYRLQGQARPGDQQGHEHFGFMDGISNPAVNGFNTPHPGQALVNPGVILFGESGDPKSRPGSTGWAKDGSFLVFRQLAQRVPEFNKFLLDHAPSEANMTLEENAELLGARMIGRWKSGAPVAMSPLFDNLVIATNAQQNNNFDFSAPSDSSLCPVSSHIRKTNPRADFSKGNFPNHIIRAGIPYGPEVTDAENASNTSSTDPSLDRGLAFVAYQSDIDTGFETLQSDWANDPSFRRGYQYANNAVLQGADPIIGPNGVSRSPAGLDPSNLSGSITIMEDFVVSKGGEYFFSPPISAIQTTLSS</sequence>
<feature type="chain" id="PRO_5034386079" evidence="9">
    <location>
        <begin position="23"/>
        <end position="483"/>
    </location>
</feature>
<evidence type="ECO:0000256" key="3">
    <source>
        <dbReference type="ARBA" id="ARBA00022617"/>
    </source>
</evidence>
<dbReference type="GO" id="GO:0020037">
    <property type="term" value="F:heme binding"/>
    <property type="evidence" value="ECO:0007669"/>
    <property type="project" value="InterPro"/>
</dbReference>
<dbReference type="PANTHER" id="PTHR30521">
    <property type="entry name" value="DEFERROCHELATASE/PEROXIDASE"/>
    <property type="match status" value="1"/>
</dbReference>
<protein>
    <submittedName>
        <fullName evidence="12">Uncharacterized protein</fullName>
    </submittedName>
</protein>
<evidence type="ECO:0000256" key="9">
    <source>
        <dbReference type="SAM" id="SignalP"/>
    </source>
</evidence>
<dbReference type="InterPro" id="IPR011008">
    <property type="entry name" value="Dimeric_a/b-barrel"/>
</dbReference>
<keyword evidence="4" id="KW-0479">Metal-binding</keyword>
<feature type="domain" description="Dyp-type peroxidase C-terminal" evidence="10">
    <location>
        <begin position="199"/>
        <end position="408"/>
    </location>
</feature>
<dbReference type="GO" id="GO:0046872">
    <property type="term" value="F:metal ion binding"/>
    <property type="evidence" value="ECO:0007669"/>
    <property type="project" value="UniProtKB-KW"/>
</dbReference>
<dbReference type="Pfam" id="PF20628">
    <property type="entry name" value="Dyp_perox_C"/>
    <property type="match status" value="1"/>
</dbReference>
<comment type="similarity">
    <text evidence="8">Belongs to the DyP-type peroxidase family.</text>
</comment>